<dbReference type="Pfam" id="PF05343">
    <property type="entry name" value="Peptidase_M42"/>
    <property type="match status" value="1"/>
</dbReference>
<dbReference type="InterPro" id="IPR017537">
    <property type="entry name" value="Peptidase_M42_hydrolase"/>
</dbReference>
<dbReference type="PANTHER" id="PTHR32481:SF7">
    <property type="entry name" value="AMINOPEPTIDASE YHFE-RELATED"/>
    <property type="match status" value="1"/>
</dbReference>
<evidence type="ECO:0000256" key="9">
    <source>
        <dbReference type="SAM" id="MobiDB-lite"/>
    </source>
</evidence>
<dbReference type="NCBIfam" id="TIGR03106">
    <property type="entry name" value="trio_M42_hydro"/>
    <property type="match status" value="1"/>
</dbReference>
<protein>
    <submittedName>
        <fullName evidence="10">Osmoprotectant NAGGN system M42 family peptidase</fullName>
    </submittedName>
</protein>
<dbReference type="Gene3D" id="2.40.30.40">
    <property type="entry name" value="Peptidase M42, domain 2"/>
    <property type="match status" value="1"/>
</dbReference>
<feature type="binding site" evidence="8">
    <location>
        <position position="240"/>
    </location>
    <ligand>
        <name>Zn(2+)</name>
        <dbReference type="ChEBI" id="CHEBI:29105"/>
        <label>1</label>
    </ligand>
</feature>
<evidence type="ECO:0000256" key="6">
    <source>
        <dbReference type="PIRNR" id="PIRNR001123"/>
    </source>
</evidence>
<organism evidence="10 11">
    <name type="scientific">Candidatus Macondimonas diazotrophica</name>
    <dbReference type="NCBI Taxonomy" id="2305248"/>
    <lineage>
        <taxon>Bacteria</taxon>
        <taxon>Pseudomonadati</taxon>
        <taxon>Pseudomonadota</taxon>
        <taxon>Gammaproteobacteria</taxon>
        <taxon>Chromatiales</taxon>
        <taxon>Ectothiorhodospiraceae</taxon>
        <taxon>Candidatus Macondimonas</taxon>
    </lineage>
</organism>
<sequence length="390" mass="42824">MIDDNRIITTLLDLLAIPSPCGLTDEVVHYVGKVLAEIGVDYEMTRRGTIRARLPGLSGEQARAVVTHVDTIGAMVRYIRDDGRLMVAPIGHWSSRFAEGARVTLFSESRSFRGCLIPTVDWGVSRDQGVEQVPIDWDHIELRLEEAVFNGDQVRQLGIEIGDFIALESNPEVLENGYIIGRNLDNKAGIASVLELLRHLVESEIPVTHDTYVIFTVNETTGGGMGSAILPEVSELLTVDFESVKPTEKSPFKRVTLASGDASGPYDYHLTEHLHRLAIEGNIPLQQKYLRAYHSDAAAALVAGHDVRTAVIAYAGDASHSVERTHIESLTNVVRMLEAYTTSEPTFPADAELTSVERFSHQIDARTLPRHRAETPDPATVIAPSDGTET</sequence>
<evidence type="ECO:0000256" key="4">
    <source>
        <dbReference type="ARBA" id="ARBA00022723"/>
    </source>
</evidence>
<gene>
    <name evidence="10" type="ORF">E4680_12600</name>
</gene>
<keyword evidence="5" id="KW-0378">Hydrolase</keyword>
<evidence type="ECO:0000256" key="3">
    <source>
        <dbReference type="ARBA" id="ARBA00022670"/>
    </source>
</evidence>
<dbReference type="GO" id="GO:0046872">
    <property type="term" value="F:metal ion binding"/>
    <property type="evidence" value="ECO:0007669"/>
    <property type="project" value="UniProtKB-UniRule"/>
</dbReference>
<keyword evidence="2" id="KW-0031">Aminopeptidase</keyword>
<feature type="binding site" evidence="8">
    <location>
        <position position="320"/>
    </location>
    <ligand>
        <name>Zn(2+)</name>
        <dbReference type="ChEBI" id="CHEBI:29105"/>
        <label>2</label>
    </ligand>
</feature>
<dbReference type="RefSeq" id="WP_135282775.1">
    <property type="nucleotide sequence ID" value="NZ_SRIO01000024.1"/>
</dbReference>
<dbReference type="Proteomes" id="UP000297890">
    <property type="component" value="Unassembled WGS sequence"/>
</dbReference>
<evidence type="ECO:0000256" key="2">
    <source>
        <dbReference type="ARBA" id="ARBA00022438"/>
    </source>
</evidence>
<feature type="binding site" evidence="8">
    <location>
        <position position="185"/>
    </location>
    <ligand>
        <name>Zn(2+)</name>
        <dbReference type="ChEBI" id="CHEBI:29105"/>
        <label>1</label>
    </ligand>
</feature>
<feature type="binding site" evidence="8">
    <location>
        <position position="68"/>
    </location>
    <ligand>
        <name>Zn(2+)</name>
        <dbReference type="ChEBI" id="CHEBI:29105"/>
        <label>1</label>
    </ligand>
</feature>
<keyword evidence="11" id="KW-1185">Reference proteome</keyword>
<evidence type="ECO:0000256" key="5">
    <source>
        <dbReference type="ARBA" id="ARBA00022801"/>
    </source>
</evidence>
<feature type="region of interest" description="Disordered" evidence="9">
    <location>
        <begin position="371"/>
        <end position="390"/>
    </location>
</feature>
<feature type="active site" description="Proton acceptor" evidence="7">
    <location>
        <position position="219"/>
    </location>
</feature>
<proteinExistence type="inferred from homology"/>
<evidence type="ECO:0000256" key="8">
    <source>
        <dbReference type="PIRSR" id="PIRSR001123-2"/>
    </source>
</evidence>
<dbReference type="EMBL" id="SRIO01000024">
    <property type="protein sequence ID" value="TFZ81410.1"/>
    <property type="molecule type" value="Genomic_DNA"/>
</dbReference>
<evidence type="ECO:0000313" key="10">
    <source>
        <dbReference type="EMBL" id="TFZ81410.1"/>
    </source>
</evidence>
<comment type="similarity">
    <text evidence="1 6">Belongs to the peptidase M42 family.</text>
</comment>
<keyword evidence="4 8" id="KW-0479">Metal-binding</keyword>
<dbReference type="AlphaFoldDB" id="A0A4Z0F7K8"/>
<reference evidence="10 11" key="1">
    <citation type="journal article" date="2019" name="ISME J.">
        <title>Candidatus Macondimonas diazotrophica, a novel gammaproteobacterial genus dominating crude-oil-contaminated coastal sediments.</title>
        <authorList>
            <person name="Karthikeyan S."/>
            <person name="Konstantinidis K."/>
        </authorList>
    </citation>
    <scope>NUCLEOTIDE SEQUENCE [LARGE SCALE GENOMIC DNA]</scope>
    <source>
        <strain evidence="10 11">KTK01</strain>
    </source>
</reference>
<accession>A0A4Z0F7K8</accession>
<evidence type="ECO:0000256" key="7">
    <source>
        <dbReference type="PIRSR" id="PIRSR001123-1"/>
    </source>
</evidence>
<dbReference type="GO" id="GO:0004177">
    <property type="term" value="F:aminopeptidase activity"/>
    <property type="evidence" value="ECO:0007669"/>
    <property type="project" value="UniProtKB-UniRule"/>
</dbReference>
<dbReference type="SUPFAM" id="SSF101821">
    <property type="entry name" value="Aminopeptidase/glucanase lid domain"/>
    <property type="match status" value="1"/>
</dbReference>
<dbReference type="OrthoDB" id="361940at2"/>
<evidence type="ECO:0000313" key="11">
    <source>
        <dbReference type="Proteomes" id="UP000297890"/>
    </source>
</evidence>
<dbReference type="Gene3D" id="3.40.630.10">
    <property type="entry name" value="Zn peptidases"/>
    <property type="match status" value="1"/>
</dbReference>
<dbReference type="PANTHER" id="PTHR32481">
    <property type="entry name" value="AMINOPEPTIDASE"/>
    <property type="match status" value="1"/>
</dbReference>
<dbReference type="PIRSF" id="PIRSF001123">
    <property type="entry name" value="PepA_GA"/>
    <property type="match status" value="1"/>
</dbReference>
<dbReference type="SUPFAM" id="SSF53187">
    <property type="entry name" value="Zn-dependent exopeptidases"/>
    <property type="match status" value="1"/>
</dbReference>
<name>A0A4Z0F7K8_9GAMM</name>
<feature type="binding site" evidence="8">
    <location>
        <position position="185"/>
    </location>
    <ligand>
        <name>Zn(2+)</name>
        <dbReference type="ChEBI" id="CHEBI:29105"/>
        <label>2</label>
    </ligand>
</feature>
<keyword evidence="3" id="KW-0645">Protease</keyword>
<comment type="cofactor">
    <cofactor evidence="8">
        <name>a divalent metal cation</name>
        <dbReference type="ChEBI" id="CHEBI:60240"/>
    </cofactor>
    <text evidence="8">Binds 2 divalent metal cations per subunit.</text>
</comment>
<dbReference type="InterPro" id="IPR008007">
    <property type="entry name" value="Peptidase_M42"/>
</dbReference>
<dbReference type="GO" id="GO:0006508">
    <property type="term" value="P:proteolysis"/>
    <property type="evidence" value="ECO:0007669"/>
    <property type="project" value="UniProtKB-KW"/>
</dbReference>
<dbReference type="InterPro" id="IPR023367">
    <property type="entry name" value="Peptidase_M42_dom2"/>
</dbReference>
<dbReference type="InterPro" id="IPR051464">
    <property type="entry name" value="Peptidase_M42_aminopept"/>
</dbReference>
<evidence type="ECO:0000256" key="1">
    <source>
        <dbReference type="ARBA" id="ARBA00006272"/>
    </source>
</evidence>
<comment type="caution">
    <text evidence="10">The sequence shown here is derived from an EMBL/GenBank/DDBJ whole genome shotgun (WGS) entry which is preliminary data.</text>
</comment>